<keyword evidence="1" id="KW-0808">Transferase</keyword>
<dbReference type="RefSeq" id="WP_344884192.1">
    <property type="nucleotide sequence ID" value="NZ_BAABCJ010000005.1"/>
</dbReference>
<dbReference type="PANTHER" id="PTHR11364:SF27">
    <property type="entry name" value="SULFURTRANSFERASE"/>
    <property type="match status" value="1"/>
</dbReference>
<reference evidence="6" key="1">
    <citation type="journal article" date="2019" name="Int. J. Syst. Evol. Microbiol.">
        <title>The Global Catalogue of Microorganisms (GCM) 10K type strain sequencing project: providing services to taxonomists for standard genome sequencing and annotation.</title>
        <authorList>
            <consortium name="The Broad Institute Genomics Platform"/>
            <consortium name="The Broad Institute Genome Sequencing Center for Infectious Disease"/>
            <person name="Wu L."/>
            <person name="Ma J."/>
        </authorList>
    </citation>
    <scope>NUCLEOTIDE SEQUENCE [LARGE SCALE GENOMIC DNA]</scope>
    <source>
        <strain evidence="6">JCM 16961</strain>
    </source>
</reference>
<sequence>MVTESTPQQSETTPILPGPLVDTDWLAAHLGSVVVLDASIAPHLPDGESIPGARPFDIDGRFSAPGDLPHTMPGAEQFADALRSLGVDDGDALVVYDAAGLYSAPRAWWMLRAAGLAVAVLDGGLPAWKAAGHPVQDSAPAYDGPAGNASVVLDPDAFVDADTVATLLADPGTAVMDARSRDRFVGEAPEPRPGLRAGHMPGSRNLPFTELQREGKFLPVEELRRVFDAEVGDRRLVTSCGSGVTASVVALAATLASHREVAVYDGSWADWGRPGGADDERPVETGA</sequence>
<feature type="region of interest" description="Disordered" evidence="3">
    <location>
        <begin position="185"/>
        <end position="204"/>
    </location>
</feature>
<dbReference type="CDD" id="cd01449">
    <property type="entry name" value="TST_Repeat_2"/>
    <property type="match status" value="1"/>
</dbReference>
<comment type="caution">
    <text evidence="5">The sequence shown here is derived from an EMBL/GenBank/DDBJ whole genome shotgun (WGS) entry which is preliminary data.</text>
</comment>
<dbReference type="InterPro" id="IPR036873">
    <property type="entry name" value="Rhodanese-like_dom_sf"/>
</dbReference>
<dbReference type="SMART" id="SM00450">
    <property type="entry name" value="RHOD"/>
    <property type="match status" value="2"/>
</dbReference>
<feature type="domain" description="Rhodanese" evidence="4">
    <location>
        <begin position="169"/>
        <end position="280"/>
    </location>
</feature>
<evidence type="ECO:0000256" key="2">
    <source>
        <dbReference type="ARBA" id="ARBA00022737"/>
    </source>
</evidence>
<dbReference type="EMBL" id="BAABCJ010000005">
    <property type="protein sequence ID" value="GAA3707411.1"/>
    <property type="molecule type" value="Genomic_DNA"/>
</dbReference>
<dbReference type="Proteomes" id="UP001501536">
    <property type="component" value="Unassembled WGS sequence"/>
</dbReference>
<evidence type="ECO:0000313" key="6">
    <source>
        <dbReference type="Proteomes" id="UP001501536"/>
    </source>
</evidence>
<dbReference type="PROSITE" id="PS50206">
    <property type="entry name" value="RHODANESE_3"/>
    <property type="match status" value="2"/>
</dbReference>
<gene>
    <name evidence="5" type="primary">sseA</name>
    <name evidence="5" type="ORF">GCM10022377_21470</name>
</gene>
<evidence type="ECO:0000256" key="3">
    <source>
        <dbReference type="SAM" id="MobiDB-lite"/>
    </source>
</evidence>
<name>A0ABP7DPU1_9MICC</name>
<protein>
    <submittedName>
        <fullName evidence="5">3-mercaptopyruvate sulfurtransferase</fullName>
    </submittedName>
</protein>
<evidence type="ECO:0000313" key="5">
    <source>
        <dbReference type="EMBL" id="GAA3707411.1"/>
    </source>
</evidence>
<dbReference type="PANTHER" id="PTHR11364">
    <property type="entry name" value="THIOSULFATE SULFERTANSFERASE"/>
    <property type="match status" value="1"/>
</dbReference>
<keyword evidence="6" id="KW-1185">Reference proteome</keyword>
<proteinExistence type="predicted"/>
<accession>A0ABP7DPU1</accession>
<dbReference type="InterPro" id="IPR045078">
    <property type="entry name" value="TST/MPST-like"/>
</dbReference>
<feature type="domain" description="Rhodanese" evidence="4">
    <location>
        <begin position="29"/>
        <end position="137"/>
    </location>
</feature>
<keyword evidence="2" id="KW-0677">Repeat</keyword>
<dbReference type="Pfam" id="PF00581">
    <property type="entry name" value="Rhodanese"/>
    <property type="match status" value="2"/>
</dbReference>
<organism evidence="5 6">
    <name type="scientific">Zhihengliuella alba</name>
    <dbReference type="NCBI Taxonomy" id="547018"/>
    <lineage>
        <taxon>Bacteria</taxon>
        <taxon>Bacillati</taxon>
        <taxon>Actinomycetota</taxon>
        <taxon>Actinomycetes</taxon>
        <taxon>Micrococcales</taxon>
        <taxon>Micrococcaceae</taxon>
        <taxon>Zhihengliuella</taxon>
    </lineage>
</organism>
<evidence type="ECO:0000256" key="1">
    <source>
        <dbReference type="ARBA" id="ARBA00022679"/>
    </source>
</evidence>
<dbReference type="Gene3D" id="3.40.250.10">
    <property type="entry name" value="Rhodanese-like domain"/>
    <property type="match status" value="2"/>
</dbReference>
<dbReference type="CDD" id="cd01448">
    <property type="entry name" value="TST_Repeat_1"/>
    <property type="match status" value="1"/>
</dbReference>
<dbReference type="InterPro" id="IPR001763">
    <property type="entry name" value="Rhodanese-like_dom"/>
</dbReference>
<dbReference type="SUPFAM" id="SSF52821">
    <property type="entry name" value="Rhodanese/Cell cycle control phosphatase"/>
    <property type="match status" value="2"/>
</dbReference>
<evidence type="ECO:0000259" key="4">
    <source>
        <dbReference type="PROSITE" id="PS50206"/>
    </source>
</evidence>